<sequence>MTREKRGMVFAIKEGTKKTGAAKEKGKEISMGVREFQISDRNVVIHELDDLYDSTTGRVLTGSWVWNSAFVLAEWMATQCKLFDFDIRDKTVIELGAGVGLPGLMAALLGARRVVLTDVEPLLPGLLRNVDANGLVDRVQVRELVWGLDESVSRANELGEFDLILMSDLFYDSEDMAPLAHVLKIISGKNSKIWAASEIRPWTVECLKEFMNEGFKVEESQVQLDEPREEDDDHAILDLFSIFHLQPPDEERNS</sequence>
<dbReference type="KEGG" id="cmax:111465095"/>
<dbReference type="AlphaFoldDB" id="A0A6J1HN15"/>
<accession>A0A6J1HN15</accession>
<dbReference type="Proteomes" id="UP000504608">
    <property type="component" value="Unplaced"/>
</dbReference>
<dbReference type="PANTHER" id="PTHR14614:SF123">
    <property type="entry name" value="OS04G0645500 PROTEIN"/>
    <property type="match status" value="1"/>
</dbReference>
<dbReference type="InterPro" id="IPR029063">
    <property type="entry name" value="SAM-dependent_MTases_sf"/>
</dbReference>
<name>A0A6J1HN15_CUCMA</name>
<gene>
    <name evidence="2" type="primary">LOC111465095</name>
</gene>
<evidence type="ECO:0000313" key="2">
    <source>
        <dbReference type="RefSeq" id="XP_022965153.1"/>
    </source>
</evidence>
<proteinExistence type="predicted"/>
<dbReference type="Pfam" id="PF10294">
    <property type="entry name" value="Methyltransf_16"/>
    <property type="match status" value="1"/>
</dbReference>
<protein>
    <submittedName>
        <fullName evidence="2">Protein N-lysine methyltransferase METTL21A-like</fullName>
    </submittedName>
</protein>
<dbReference type="CDD" id="cd02440">
    <property type="entry name" value="AdoMet_MTases"/>
    <property type="match status" value="1"/>
</dbReference>
<keyword evidence="1" id="KW-1185">Reference proteome</keyword>
<evidence type="ECO:0000313" key="1">
    <source>
        <dbReference type="Proteomes" id="UP000504608"/>
    </source>
</evidence>
<dbReference type="OrthoDB" id="413520at2759"/>
<dbReference type="Gene3D" id="3.40.50.150">
    <property type="entry name" value="Vaccinia Virus protein VP39"/>
    <property type="match status" value="1"/>
</dbReference>
<dbReference type="SUPFAM" id="SSF53335">
    <property type="entry name" value="S-adenosyl-L-methionine-dependent methyltransferases"/>
    <property type="match status" value="1"/>
</dbReference>
<organism evidence="1 2">
    <name type="scientific">Cucurbita maxima</name>
    <name type="common">Pumpkin</name>
    <name type="synonym">Winter squash</name>
    <dbReference type="NCBI Taxonomy" id="3661"/>
    <lineage>
        <taxon>Eukaryota</taxon>
        <taxon>Viridiplantae</taxon>
        <taxon>Streptophyta</taxon>
        <taxon>Embryophyta</taxon>
        <taxon>Tracheophyta</taxon>
        <taxon>Spermatophyta</taxon>
        <taxon>Magnoliopsida</taxon>
        <taxon>eudicotyledons</taxon>
        <taxon>Gunneridae</taxon>
        <taxon>Pentapetalae</taxon>
        <taxon>rosids</taxon>
        <taxon>fabids</taxon>
        <taxon>Cucurbitales</taxon>
        <taxon>Cucurbitaceae</taxon>
        <taxon>Cucurbiteae</taxon>
        <taxon>Cucurbita</taxon>
    </lineage>
</organism>
<dbReference type="RefSeq" id="XP_022965153.1">
    <property type="nucleotide sequence ID" value="XM_023109385.1"/>
</dbReference>
<dbReference type="PANTHER" id="PTHR14614">
    <property type="entry name" value="HEPATOCELLULAR CARCINOMA-ASSOCIATED ANTIGEN"/>
    <property type="match status" value="1"/>
</dbReference>
<reference evidence="2" key="1">
    <citation type="submission" date="2025-08" db="UniProtKB">
        <authorList>
            <consortium name="RefSeq"/>
        </authorList>
    </citation>
    <scope>IDENTIFICATION</scope>
    <source>
        <tissue evidence="2">Young leaves</tissue>
    </source>
</reference>
<dbReference type="GeneID" id="111465095"/>
<dbReference type="InterPro" id="IPR019410">
    <property type="entry name" value="Methyltransf_16"/>
</dbReference>